<keyword evidence="1" id="KW-0472">Membrane</keyword>
<sequence>MKIHFPKKEKSSEINIRPYWNIIFSLGFVLTLAAFVFGFYFFRQINRESVGEANRPSLHGKTVKKERIEKILEYFAFKKQTSNQILNSPAPIDDPSL</sequence>
<feature type="transmembrane region" description="Helical" evidence="1">
    <location>
        <begin position="20"/>
        <end position="42"/>
    </location>
</feature>
<keyword evidence="1" id="KW-1133">Transmembrane helix</keyword>
<accession>A0A1F6Y4U1</accession>
<dbReference type="EMBL" id="MFVL01000019">
    <property type="protein sequence ID" value="OGJ01410.1"/>
    <property type="molecule type" value="Genomic_DNA"/>
</dbReference>
<evidence type="ECO:0000313" key="2">
    <source>
        <dbReference type="EMBL" id="OGJ01410.1"/>
    </source>
</evidence>
<evidence type="ECO:0000256" key="1">
    <source>
        <dbReference type="SAM" id="Phobius"/>
    </source>
</evidence>
<organism evidence="2 3">
    <name type="scientific">Candidatus Nomurabacteria bacterium RIFCSPLOWO2_02_FULL_40_67</name>
    <dbReference type="NCBI Taxonomy" id="1801787"/>
    <lineage>
        <taxon>Bacteria</taxon>
        <taxon>Candidatus Nomuraibacteriota</taxon>
    </lineage>
</organism>
<dbReference type="Proteomes" id="UP000177693">
    <property type="component" value="Unassembled WGS sequence"/>
</dbReference>
<evidence type="ECO:0000313" key="3">
    <source>
        <dbReference type="Proteomes" id="UP000177693"/>
    </source>
</evidence>
<dbReference type="AlphaFoldDB" id="A0A1F6Y4U1"/>
<comment type="caution">
    <text evidence="2">The sequence shown here is derived from an EMBL/GenBank/DDBJ whole genome shotgun (WGS) entry which is preliminary data.</text>
</comment>
<protein>
    <submittedName>
        <fullName evidence="2">Uncharacterized protein</fullName>
    </submittedName>
</protein>
<reference evidence="2 3" key="1">
    <citation type="journal article" date="2016" name="Nat. Commun.">
        <title>Thousands of microbial genomes shed light on interconnected biogeochemical processes in an aquifer system.</title>
        <authorList>
            <person name="Anantharaman K."/>
            <person name="Brown C.T."/>
            <person name="Hug L.A."/>
            <person name="Sharon I."/>
            <person name="Castelle C.J."/>
            <person name="Probst A.J."/>
            <person name="Thomas B.C."/>
            <person name="Singh A."/>
            <person name="Wilkins M.J."/>
            <person name="Karaoz U."/>
            <person name="Brodie E.L."/>
            <person name="Williams K.H."/>
            <person name="Hubbard S.S."/>
            <person name="Banfield J.F."/>
        </authorList>
    </citation>
    <scope>NUCLEOTIDE SEQUENCE [LARGE SCALE GENOMIC DNA]</scope>
</reference>
<name>A0A1F6Y4U1_9BACT</name>
<proteinExistence type="predicted"/>
<gene>
    <name evidence="2" type="ORF">A3I23_03575</name>
</gene>
<keyword evidence="1" id="KW-0812">Transmembrane</keyword>